<reference evidence="1" key="1">
    <citation type="submission" date="2021-06" db="EMBL/GenBank/DDBJ databases">
        <title>Parelaphostrongylus tenuis whole genome reference sequence.</title>
        <authorList>
            <person name="Garwood T.J."/>
            <person name="Larsen P.A."/>
            <person name="Fountain-Jones N.M."/>
            <person name="Garbe J.R."/>
            <person name="Macchietto M.G."/>
            <person name="Kania S.A."/>
            <person name="Gerhold R.W."/>
            <person name="Richards J.E."/>
            <person name="Wolf T.M."/>
        </authorList>
    </citation>
    <scope>NUCLEOTIDE SEQUENCE</scope>
    <source>
        <strain evidence="1">MNPRO001-30</strain>
        <tissue evidence="1">Meninges</tissue>
    </source>
</reference>
<dbReference type="Proteomes" id="UP001196413">
    <property type="component" value="Unassembled WGS sequence"/>
</dbReference>
<protein>
    <submittedName>
        <fullName evidence="1">Uncharacterized protein</fullName>
    </submittedName>
</protein>
<name>A0AAD5NC43_PARTN</name>
<gene>
    <name evidence="1" type="ORF">KIN20_025818</name>
</gene>
<accession>A0AAD5NC43</accession>
<dbReference type="InterPro" id="IPR029160">
    <property type="entry name" value="UQCC4"/>
</dbReference>
<dbReference type="Pfam" id="PF15013">
    <property type="entry name" value="CCSMST1"/>
    <property type="match status" value="1"/>
</dbReference>
<dbReference type="EMBL" id="JAHQIW010005280">
    <property type="protein sequence ID" value="KAJ1365494.1"/>
    <property type="molecule type" value="Genomic_DNA"/>
</dbReference>
<organism evidence="1 2">
    <name type="scientific">Parelaphostrongylus tenuis</name>
    <name type="common">Meningeal worm</name>
    <dbReference type="NCBI Taxonomy" id="148309"/>
    <lineage>
        <taxon>Eukaryota</taxon>
        <taxon>Metazoa</taxon>
        <taxon>Ecdysozoa</taxon>
        <taxon>Nematoda</taxon>
        <taxon>Chromadorea</taxon>
        <taxon>Rhabditida</taxon>
        <taxon>Rhabditina</taxon>
        <taxon>Rhabditomorpha</taxon>
        <taxon>Strongyloidea</taxon>
        <taxon>Metastrongylidae</taxon>
        <taxon>Parelaphostrongylus</taxon>
    </lineage>
</organism>
<proteinExistence type="predicted"/>
<sequence>MLAFAVGENGMRVEKWWQRGGFAGEVVARTPGMGETQQSSDLDSVVVACAPGIRETMLLRLCMRNFPYAMRRHTSIKTTTSPEPRFSESAAFQGRRKRGAGVVQTPYRFDYYTTDEFNNKKLLSALGSLAVFILYFAYLREPSDLDEIWNAPPHVLTANFERKMLREQIKQNPYLQAEEKGQDTTLLKAELDYVDVKEAALKIQFQQQNQKRRA</sequence>
<evidence type="ECO:0000313" key="1">
    <source>
        <dbReference type="EMBL" id="KAJ1365494.1"/>
    </source>
</evidence>
<evidence type="ECO:0000313" key="2">
    <source>
        <dbReference type="Proteomes" id="UP001196413"/>
    </source>
</evidence>
<comment type="caution">
    <text evidence="1">The sequence shown here is derived from an EMBL/GenBank/DDBJ whole genome shotgun (WGS) entry which is preliminary data.</text>
</comment>
<keyword evidence="2" id="KW-1185">Reference proteome</keyword>
<dbReference type="AlphaFoldDB" id="A0AAD5NC43"/>